<dbReference type="Pfam" id="PF04991">
    <property type="entry name" value="LicD"/>
    <property type="match status" value="1"/>
</dbReference>
<sequence>MSDLISTEPLSFKEAQQASFQTLVQLNEVCAKHDCTYSLAYGTLIGAIREHGLIPWDDDIDIMMPRADYDRLREVFLKSGNRIGNLSWVDFYTTKGYPHAIARISDNRYRLVFDNEADYEIGAFVDIYPFDNVGDDDGAAVALLAKTKRLAQLCFLSGRKKFGKDNTRSAAKMAVKAPAYAVAKALGTKYFIERLNKLCGSLGEPGGRYVACSLWPAGDSIPLENKVFPATLFDTIDCAIEGETFPIPRDYDDFLSKTYGDYMRRPDPKDRTTNHMYSVYRS</sequence>
<dbReference type="PANTHER" id="PTHR43404:SF2">
    <property type="entry name" value="LIPOPOLYSACCHARIDE CHOLINEPHOSPHOTRANSFERASE LICD"/>
    <property type="match status" value="1"/>
</dbReference>
<feature type="domain" description="LicD/FKTN/FKRP nucleotidyltransferase" evidence="1">
    <location>
        <begin position="30"/>
        <end position="260"/>
    </location>
</feature>
<proteinExistence type="predicted"/>
<evidence type="ECO:0000313" key="2">
    <source>
        <dbReference type="EMBL" id="MST72315.1"/>
    </source>
</evidence>
<gene>
    <name evidence="2" type="ORF">FYJ68_04225</name>
</gene>
<dbReference type="EMBL" id="VUNC01000002">
    <property type="protein sequence ID" value="MST72315.1"/>
    <property type="molecule type" value="Genomic_DNA"/>
</dbReference>
<dbReference type="PANTHER" id="PTHR43404">
    <property type="entry name" value="LIPOPOLYSACCHARIDE CHOLINEPHOSPHOTRANSFERASE LICD"/>
    <property type="match status" value="1"/>
</dbReference>
<dbReference type="InterPro" id="IPR007074">
    <property type="entry name" value="LicD/FKTN/FKRP_NTP_transf"/>
</dbReference>
<comment type="caution">
    <text evidence="2">The sequence shown here is derived from an EMBL/GenBank/DDBJ whole genome shotgun (WGS) entry which is preliminary data.</text>
</comment>
<evidence type="ECO:0000259" key="1">
    <source>
        <dbReference type="Pfam" id="PF04991"/>
    </source>
</evidence>
<organism evidence="2 3">
    <name type="scientific">Olsenella porci</name>
    <dbReference type="NCBI Taxonomy" id="2652279"/>
    <lineage>
        <taxon>Bacteria</taxon>
        <taxon>Bacillati</taxon>
        <taxon>Actinomycetota</taxon>
        <taxon>Coriobacteriia</taxon>
        <taxon>Coriobacteriales</taxon>
        <taxon>Atopobiaceae</taxon>
        <taxon>Olsenella</taxon>
    </lineage>
</organism>
<dbReference type="InterPro" id="IPR052942">
    <property type="entry name" value="LPS_cholinephosphotransferase"/>
</dbReference>
<protein>
    <submittedName>
        <fullName evidence="2">LicD family protein</fullName>
    </submittedName>
</protein>
<keyword evidence="3" id="KW-1185">Reference proteome</keyword>
<dbReference type="AlphaFoldDB" id="A0A6N7XQH6"/>
<accession>A0A6N7XQH6</accession>
<dbReference type="Proteomes" id="UP000469325">
    <property type="component" value="Unassembled WGS sequence"/>
</dbReference>
<dbReference type="GO" id="GO:0009100">
    <property type="term" value="P:glycoprotein metabolic process"/>
    <property type="evidence" value="ECO:0007669"/>
    <property type="project" value="UniProtKB-ARBA"/>
</dbReference>
<name>A0A6N7XQH6_9ACTN</name>
<reference evidence="2 3" key="1">
    <citation type="submission" date="2019-08" db="EMBL/GenBank/DDBJ databases">
        <title>In-depth cultivation of the pig gut microbiome towards novel bacterial diversity and tailored functional studies.</title>
        <authorList>
            <person name="Wylensek D."/>
            <person name="Hitch T.C.A."/>
            <person name="Clavel T."/>
        </authorList>
    </citation>
    <scope>NUCLEOTIDE SEQUENCE [LARGE SCALE GENOMIC DNA]</scope>
    <source>
        <strain evidence="2 3">CA-Schmier-601-WT-1</strain>
    </source>
</reference>
<evidence type="ECO:0000313" key="3">
    <source>
        <dbReference type="Proteomes" id="UP000469325"/>
    </source>
</evidence>
<dbReference type="RefSeq" id="WP_154434269.1">
    <property type="nucleotide sequence ID" value="NZ_VUNC01000002.1"/>
</dbReference>